<comment type="subcellular location">
    <subcellularLocation>
        <location evidence="1">Nucleus</location>
    </subcellularLocation>
</comment>
<evidence type="ECO:0000256" key="3">
    <source>
        <dbReference type="SAM" id="MobiDB-lite"/>
    </source>
</evidence>
<dbReference type="GO" id="GO:0045944">
    <property type="term" value="P:positive regulation of transcription by RNA polymerase II"/>
    <property type="evidence" value="ECO:0007669"/>
    <property type="project" value="TreeGrafter"/>
</dbReference>
<name>A0AAD7QU55_9ASCO</name>
<dbReference type="GO" id="GO:0008270">
    <property type="term" value="F:zinc ion binding"/>
    <property type="evidence" value="ECO:0007669"/>
    <property type="project" value="InterPro"/>
</dbReference>
<dbReference type="SUPFAM" id="SSF57701">
    <property type="entry name" value="Zn2/Cys6 DNA-binding domain"/>
    <property type="match status" value="1"/>
</dbReference>
<dbReference type="InterPro" id="IPR021858">
    <property type="entry name" value="Fun_TF"/>
</dbReference>
<accession>A0AAD7QU55</accession>
<evidence type="ECO:0000313" key="5">
    <source>
        <dbReference type="EMBL" id="KAJ8101445.1"/>
    </source>
</evidence>
<dbReference type="PANTHER" id="PTHR37534:SF23">
    <property type="entry name" value="ZN(II)2CYS6 TRANSCRIPTION FACTOR (EUROFUNG)"/>
    <property type="match status" value="1"/>
</dbReference>
<organism evidence="5 6">
    <name type="scientific">Lipomyces tetrasporus</name>
    <dbReference type="NCBI Taxonomy" id="54092"/>
    <lineage>
        <taxon>Eukaryota</taxon>
        <taxon>Fungi</taxon>
        <taxon>Dikarya</taxon>
        <taxon>Ascomycota</taxon>
        <taxon>Saccharomycotina</taxon>
        <taxon>Lipomycetes</taxon>
        <taxon>Lipomycetales</taxon>
        <taxon>Lipomycetaceae</taxon>
        <taxon>Lipomyces</taxon>
    </lineage>
</organism>
<comment type="caution">
    <text evidence="5">The sequence shown here is derived from an EMBL/GenBank/DDBJ whole genome shotgun (WGS) entry which is preliminary data.</text>
</comment>
<feature type="region of interest" description="Disordered" evidence="3">
    <location>
        <begin position="816"/>
        <end position="843"/>
    </location>
</feature>
<feature type="compositionally biased region" description="Low complexity" evidence="3">
    <location>
        <begin position="84"/>
        <end position="96"/>
    </location>
</feature>
<dbReference type="Pfam" id="PF11951">
    <property type="entry name" value="Fungal_trans_2"/>
    <property type="match status" value="1"/>
</dbReference>
<feature type="domain" description="Zn(2)-C6 fungal-type" evidence="4">
    <location>
        <begin position="156"/>
        <end position="184"/>
    </location>
</feature>
<evidence type="ECO:0000313" key="6">
    <source>
        <dbReference type="Proteomes" id="UP001217417"/>
    </source>
</evidence>
<evidence type="ECO:0000259" key="4">
    <source>
        <dbReference type="PROSITE" id="PS50048"/>
    </source>
</evidence>
<dbReference type="RefSeq" id="XP_056044895.1">
    <property type="nucleotide sequence ID" value="XM_056190325.1"/>
</dbReference>
<dbReference type="Gene3D" id="4.10.240.10">
    <property type="entry name" value="Zn(2)-C6 fungal-type DNA-binding domain"/>
    <property type="match status" value="1"/>
</dbReference>
<dbReference type="SMART" id="SM00066">
    <property type="entry name" value="GAL4"/>
    <property type="match status" value="1"/>
</dbReference>
<protein>
    <recommendedName>
        <fullName evidence="4">Zn(2)-C6 fungal-type domain-containing protein</fullName>
    </recommendedName>
</protein>
<dbReference type="EMBL" id="JARPMG010000004">
    <property type="protein sequence ID" value="KAJ8101445.1"/>
    <property type="molecule type" value="Genomic_DNA"/>
</dbReference>
<gene>
    <name evidence="5" type="ORF">POJ06DRAFT_289879</name>
</gene>
<feature type="region of interest" description="Disordered" evidence="3">
    <location>
        <begin position="40"/>
        <end position="59"/>
    </location>
</feature>
<feature type="compositionally biased region" description="Polar residues" evidence="3">
    <location>
        <begin position="825"/>
        <end position="843"/>
    </location>
</feature>
<dbReference type="InterPro" id="IPR036864">
    <property type="entry name" value="Zn2-C6_fun-type_DNA-bd_sf"/>
</dbReference>
<keyword evidence="6" id="KW-1185">Reference proteome</keyword>
<feature type="compositionally biased region" description="Polar residues" evidence="3">
    <location>
        <begin position="66"/>
        <end position="77"/>
    </location>
</feature>
<dbReference type="GO" id="GO:0000981">
    <property type="term" value="F:DNA-binding transcription factor activity, RNA polymerase II-specific"/>
    <property type="evidence" value="ECO:0007669"/>
    <property type="project" value="InterPro"/>
</dbReference>
<keyword evidence="2" id="KW-0539">Nucleus</keyword>
<dbReference type="GeneID" id="80885491"/>
<dbReference type="GO" id="GO:0000976">
    <property type="term" value="F:transcription cis-regulatory region binding"/>
    <property type="evidence" value="ECO:0007669"/>
    <property type="project" value="TreeGrafter"/>
</dbReference>
<dbReference type="PROSITE" id="PS00463">
    <property type="entry name" value="ZN2_CY6_FUNGAL_1"/>
    <property type="match status" value="1"/>
</dbReference>
<reference evidence="5" key="1">
    <citation type="submission" date="2023-03" db="EMBL/GenBank/DDBJ databases">
        <title>Near-Complete genome sequence of Lipomyces tetrasporous NRRL Y-64009, an oleaginous yeast capable of growing on lignocellulosic hydrolysates.</title>
        <authorList>
            <consortium name="Lawrence Berkeley National Laboratory"/>
            <person name="Jagtap S.S."/>
            <person name="Liu J.-J."/>
            <person name="Walukiewicz H.E."/>
            <person name="Pangilinan J."/>
            <person name="Lipzen A."/>
            <person name="Ahrendt S."/>
            <person name="Koriabine M."/>
            <person name="Cobaugh K."/>
            <person name="Salamov A."/>
            <person name="Yoshinaga Y."/>
            <person name="Ng V."/>
            <person name="Daum C."/>
            <person name="Grigoriev I.V."/>
            <person name="Slininger P.J."/>
            <person name="Dien B.S."/>
            <person name="Jin Y.-S."/>
            <person name="Rao C.V."/>
        </authorList>
    </citation>
    <scope>NUCLEOTIDE SEQUENCE</scope>
    <source>
        <strain evidence="5">NRRL Y-64009</strain>
    </source>
</reference>
<feature type="region of interest" description="Disordered" evidence="3">
    <location>
        <begin position="1"/>
        <end position="21"/>
    </location>
</feature>
<dbReference type="AlphaFoldDB" id="A0AAD7QU55"/>
<dbReference type="InterPro" id="IPR001138">
    <property type="entry name" value="Zn2Cys6_DnaBD"/>
</dbReference>
<dbReference type="PANTHER" id="PTHR37534">
    <property type="entry name" value="TRANSCRIPTIONAL ACTIVATOR PROTEIN UGA3"/>
    <property type="match status" value="1"/>
</dbReference>
<dbReference type="GO" id="GO:0005634">
    <property type="term" value="C:nucleus"/>
    <property type="evidence" value="ECO:0007669"/>
    <property type="project" value="UniProtKB-SubCell"/>
</dbReference>
<dbReference type="PROSITE" id="PS50048">
    <property type="entry name" value="ZN2_CY6_FUNGAL_2"/>
    <property type="match status" value="1"/>
</dbReference>
<evidence type="ECO:0000256" key="2">
    <source>
        <dbReference type="ARBA" id="ARBA00023242"/>
    </source>
</evidence>
<proteinExistence type="predicted"/>
<dbReference type="CDD" id="cd00067">
    <property type="entry name" value="GAL4"/>
    <property type="match status" value="1"/>
</dbReference>
<dbReference type="Pfam" id="PF00172">
    <property type="entry name" value="Zn_clus"/>
    <property type="match status" value="1"/>
</dbReference>
<evidence type="ECO:0000256" key="1">
    <source>
        <dbReference type="ARBA" id="ARBA00004123"/>
    </source>
</evidence>
<dbReference type="Proteomes" id="UP001217417">
    <property type="component" value="Unassembled WGS sequence"/>
</dbReference>
<feature type="compositionally biased region" description="Basic and acidic residues" evidence="3">
    <location>
        <begin position="139"/>
        <end position="150"/>
    </location>
</feature>
<sequence>MSDSPRKTTTPSSSFPRSAALATEQRLNASTRRLRLSSAVKLEPCDSPEFASTNDPNRTFLGVMSVDTQAASPSASPTVLGRASVHSSVSTESSGSDGDRNGVPYTPLTPDTPPFPSDESSLPKNEPANETEATSITDGPKKDTKDEAVRRRTRTGCLTCRKRRIKCDEGKPKCANCSKSRRVCEGYGPRVDFRSPYFKVRSVVPHVTDHNFAALMAANPYPPPYMSPHFPPFGAPIQPEYLYAASNYYAAAAAAAAAGTPYPDPAMFSPMPYMPVSYVPGSWAPPPGVPILVQPVSPMTMDPMAPQVMLAPDPAMPVPVQSYPYWMPPNFVPVSQDSQSAMPDSIPSRPTIDDEVDIYNAGPDIAVPDHTIQYLFAPPSPSSQTVSILSQASMQELALDPNEMLTSYRPDPMKSPLMHVDCQRLFRHFVHVLAHQISLFERHVPRPELITVGRMKHSSTNLWAYDVPMMALTCSALLHAVVALSALHISGVAGVSAAARASHQHSSLLHYHLAIRRLARELQDRQTNLYWGATDLPVFAASLVLAFYETAIGEHDKWARHLLGASNMIQSFDMRSFVEDLGIVVEDETPDDLARRSTATSEHKSAQAGRAVQNVLRQRRAEAVLRLDLLYFYLRMEIMHSLSSDTAPFVNPSFWDMVPCRGTPGSPVWQWDSFLKRGVLVADFIVRESGRKRGFTPSFGVSTSQSQWDSVFASVEAGEREFCEHAKVVDTASSRSSSMSPFGPAMLYTSVQEHVVRMYYVMLRILLLRNHPQWTSKPAFYGGLANIADVADKTGPLCALIGKLIAGVVVVSSQGRPARQANDGGETTNEPVSSPPTSQTTNQNLYAKGTAPAVCSTTQSSTTTTTTTTPGVEGSAAWVSLTMPLLYAGAQLRDDKQQEWVRSVLEQACARTGWRTAFMIKEGLARIWSGMRDAARINRVDGD</sequence>
<feature type="region of interest" description="Disordered" evidence="3">
    <location>
        <begin position="64"/>
        <end position="153"/>
    </location>
</feature>
<feature type="compositionally biased region" description="Polar residues" evidence="3">
    <location>
        <begin position="7"/>
        <end position="16"/>
    </location>
</feature>